<dbReference type="PANTHER" id="PTHR10775">
    <property type="entry name" value="OS08G0208400 PROTEIN"/>
    <property type="match status" value="1"/>
</dbReference>
<dbReference type="Pfam" id="PF02992">
    <property type="entry name" value="Transposase_21"/>
    <property type="match status" value="1"/>
</dbReference>
<dbReference type="EMBL" id="JACGWN010000011">
    <property type="protein sequence ID" value="KAL0420330.1"/>
    <property type="molecule type" value="Genomic_DNA"/>
</dbReference>
<reference evidence="3" key="2">
    <citation type="journal article" date="2024" name="Plant">
        <title>Genomic evolution and insights into agronomic trait innovations of Sesamum species.</title>
        <authorList>
            <person name="Miao H."/>
            <person name="Wang L."/>
            <person name="Qu L."/>
            <person name="Liu H."/>
            <person name="Sun Y."/>
            <person name="Le M."/>
            <person name="Wang Q."/>
            <person name="Wei S."/>
            <person name="Zheng Y."/>
            <person name="Lin W."/>
            <person name="Duan Y."/>
            <person name="Cao H."/>
            <person name="Xiong S."/>
            <person name="Wang X."/>
            <person name="Wei L."/>
            <person name="Li C."/>
            <person name="Ma Q."/>
            <person name="Ju M."/>
            <person name="Zhao R."/>
            <person name="Li G."/>
            <person name="Mu C."/>
            <person name="Tian Q."/>
            <person name="Mei H."/>
            <person name="Zhang T."/>
            <person name="Gao T."/>
            <person name="Zhang H."/>
        </authorList>
    </citation>
    <scope>NUCLEOTIDE SEQUENCE</scope>
    <source>
        <strain evidence="3">KEN1</strain>
    </source>
</reference>
<feature type="compositionally biased region" description="Basic and acidic residues" evidence="1">
    <location>
        <begin position="332"/>
        <end position="341"/>
    </location>
</feature>
<evidence type="ECO:0000313" key="3">
    <source>
        <dbReference type="EMBL" id="KAL0420330.1"/>
    </source>
</evidence>
<accession>A0AAW2UVR8</accession>
<reference evidence="3" key="1">
    <citation type="submission" date="2020-06" db="EMBL/GenBank/DDBJ databases">
        <authorList>
            <person name="Li T."/>
            <person name="Hu X."/>
            <person name="Zhang T."/>
            <person name="Song X."/>
            <person name="Zhang H."/>
            <person name="Dai N."/>
            <person name="Sheng W."/>
            <person name="Hou X."/>
            <person name="Wei L."/>
        </authorList>
    </citation>
    <scope>NUCLEOTIDE SEQUENCE</scope>
    <source>
        <strain evidence="3">KEN1</strain>
        <tissue evidence="3">Leaf</tissue>
    </source>
</reference>
<dbReference type="PANTHER" id="PTHR10775:SF185">
    <property type="entry name" value="OS08G0208400 PROTEIN"/>
    <property type="match status" value="1"/>
</dbReference>
<feature type="region of interest" description="Disordered" evidence="1">
    <location>
        <begin position="296"/>
        <end position="341"/>
    </location>
</feature>
<organism evidence="3">
    <name type="scientific">Sesamum latifolium</name>
    <dbReference type="NCBI Taxonomy" id="2727402"/>
    <lineage>
        <taxon>Eukaryota</taxon>
        <taxon>Viridiplantae</taxon>
        <taxon>Streptophyta</taxon>
        <taxon>Embryophyta</taxon>
        <taxon>Tracheophyta</taxon>
        <taxon>Spermatophyta</taxon>
        <taxon>Magnoliopsida</taxon>
        <taxon>eudicotyledons</taxon>
        <taxon>Gunneridae</taxon>
        <taxon>Pentapetalae</taxon>
        <taxon>asterids</taxon>
        <taxon>lamiids</taxon>
        <taxon>Lamiales</taxon>
        <taxon>Pedaliaceae</taxon>
        <taxon>Sesamum</taxon>
    </lineage>
</organism>
<comment type="caution">
    <text evidence="3">The sequence shown here is derived from an EMBL/GenBank/DDBJ whole genome shotgun (WGS) entry which is preliminary data.</text>
</comment>
<dbReference type="InterPro" id="IPR004242">
    <property type="entry name" value="Transposase_21"/>
</dbReference>
<evidence type="ECO:0000259" key="2">
    <source>
        <dbReference type="Pfam" id="PF13960"/>
    </source>
</evidence>
<sequence>MPRDHTLPLDYYNTKKLIKDLGLPMEKIDACKNGCLYWKDDIDLDYCKFCGGARYKPTRVRNPNRKNTPYAVLRYLPITPRLQRLYVSKTTAEQMTWHATHQIEEGSMCHPSDAEAWRHFDRTHPDFAAEPHNVRLGLCTDGFAPHGQYGRTFLRGLKMKVKNKAHVEASIVEAYLVEEIGLFTSQYFEPQVLCKRNRPAEVTTFPCYFVNGYNFQPSVTALASQLSTTVCVKSSSYTDTDSDFYGILEEAVCKIKVIRVIDDSRWTEVAFQEDETVPTPQVLTDEQDYELHDPNGIQLVFDPNQEGVGMSHTARTDSDDEFEEESFEEGDYETKDDNNYD</sequence>
<feature type="domain" description="DUF4218" evidence="2">
    <location>
        <begin position="153"/>
        <end position="200"/>
    </location>
</feature>
<dbReference type="Pfam" id="PF13960">
    <property type="entry name" value="DUF4218"/>
    <property type="match status" value="1"/>
</dbReference>
<proteinExistence type="predicted"/>
<protein>
    <recommendedName>
        <fullName evidence="2">DUF4218 domain-containing protein</fullName>
    </recommendedName>
</protein>
<evidence type="ECO:0000256" key="1">
    <source>
        <dbReference type="SAM" id="MobiDB-lite"/>
    </source>
</evidence>
<gene>
    <name evidence="3" type="ORF">Slati_3055900</name>
</gene>
<dbReference type="InterPro" id="IPR025452">
    <property type="entry name" value="DUF4218"/>
</dbReference>
<feature type="compositionally biased region" description="Acidic residues" evidence="1">
    <location>
        <begin position="318"/>
        <end position="331"/>
    </location>
</feature>
<name>A0AAW2UVR8_9LAMI</name>
<dbReference type="AlphaFoldDB" id="A0AAW2UVR8"/>